<dbReference type="OrthoDB" id="398329at2"/>
<dbReference type="GO" id="GO:0008033">
    <property type="term" value="P:tRNA processing"/>
    <property type="evidence" value="ECO:0007669"/>
    <property type="project" value="UniProtKB-KW"/>
</dbReference>
<name>A0A5B8XFL9_9RICK</name>
<gene>
    <name evidence="6" type="ORF">Deia_00284</name>
</gene>
<evidence type="ECO:0000313" key="7">
    <source>
        <dbReference type="Proteomes" id="UP000321934"/>
    </source>
</evidence>
<evidence type="ECO:0000313" key="6">
    <source>
        <dbReference type="EMBL" id="QED23091.1"/>
    </source>
</evidence>
<protein>
    <submittedName>
        <fullName evidence="6">Ribonuclease P protein component</fullName>
    </submittedName>
</protein>
<keyword evidence="1" id="KW-0819">tRNA processing</keyword>
<dbReference type="RefSeq" id="WP_146820384.1">
    <property type="nucleotide sequence ID" value="NZ_CP029077.1"/>
</dbReference>
<dbReference type="SUPFAM" id="SSF54211">
    <property type="entry name" value="Ribosomal protein S5 domain 2-like"/>
    <property type="match status" value="1"/>
</dbReference>
<evidence type="ECO:0000256" key="4">
    <source>
        <dbReference type="ARBA" id="ARBA00022801"/>
    </source>
</evidence>
<sequence>MIIRLKDIAIQTNPHTSIISHTVKHGISIKSAGFKIKYININEDLLKQFPKLKILDCTFCAFSTIVPKKKAKKAVDRNYYKRYIRHLFINQCTHEYKNKIICVIAEDVRNITAAVHDFSKILSN</sequence>
<keyword evidence="2" id="KW-0540">Nuclease</keyword>
<evidence type="ECO:0000256" key="2">
    <source>
        <dbReference type="ARBA" id="ARBA00022722"/>
    </source>
</evidence>
<dbReference type="EMBL" id="CP029077">
    <property type="protein sequence ID" value="QED23091.1"/>
    <property type="molecule type" value="Genomic_DNA"/>
</dbReference>
<accession>A0A5B8XFL9</accession>
<dbReference type="InterPro" id="IPR020568">
    <property type="entry name" value="Ribosomal_Su5_D2-typ_SF"/>
</dbReference>
<organism evidence="6 7">
    <name type="scientific">Candidatus Deianiraea vastatrix</name>
    <dbReference type="NCBI Taxonomy" id="2163644"/>
    <lineage>
        <taxon>Bacteria</taxon>
        <taxon>Pseudomonadati</taxon>
        <taxon>Pseudomonadota</taxon>
        <taxon>Alphaproteobacteria</taxon>
        <taxon>Rickettsiales</taxon>
        <taxon>Candidatus Deianiraeaceae</taxon>
        <taxon>Candidatus Deianiraea</taxon>
    </lineage>
</organism>
<evidence type="ECO:0000256" key="5">
    <source>
        <dbReference type="ARBA" id="ARBA00022884"/>
    </source>
</evidence>
<evidence type="ECO:0000256" key="1">
    <source>
        <dbReference type="ARBA" id="ARBA00022694"/>
    </source>
</evidence>
<dbReference type="Proteomes" id="UP000321934">
    <property type="component" value="Chromosome"/>
</dbReference>
<dbReference type="GO" id="GO:0004526">
    <property type="term" value="F:ribonuclease P activity"/>
    <property type="evidence" value="ECO:0007669"/>
    <property type="project" value="InterPro"/>
</dbReference>
<dbReference type="AlphaFoldDB" id="A0A5B8XFL9"/>
<keyword evidence="5" id="KW-0694">RNA-binding</keyword>
<dbReference type="Pfam" id="PF00825">
    <property type="entry name" value="Ribonuclease_P"/>
    <property type="match status" value="1"/>
</dbReference>
<dbReference type="GO" id="GO:0000049">
    <property type="term" value="F:tRNA binding"/>
    <property type="evidence" value="ECO:0007669"/>
    <property type="project" value="InterPro"/>
</dbReference>
<dbReference type="InterPro" id="IPR014721">
    <property type="entry name" value="Ribsml_uS5_D2-typ_fold_subgr"/>
</dbReference>
<dbReference type="InterPro" id="IPR000100">
    <property type="entry name" value="RNase_P"/>
</dbReference>
<keyword evidence="3" id="KW-0255">Endonuclease</keyword>
<evidence type="ECO:0000256" key="3">
    <source>
        <dbReference type="ARBA" id="ARBA00022759"/>
    </source>
</evidence>
<keyword evidence="7" id="KW-1185">Reference proteome</keyword>
<reference evidence="6 7" key="1">
    <citation type="journal article" date="2019" name="ISME J.">
        <title>Deianiraea, an extracellular bacterium associated with the ciliate Paramecium, suggests an alternative scenario for the evolution of Rickettsiales.</title>
        <authorList>
            <person name="Castelli M."/>
            <person name="Sabaneyeva E."/>
            <person name="Lanzoni O."/>
            <person name="Lebedeva N."/>
            <person name="Floriano A.M."/>
            <person name="Gaiarsa S."/>
            <person name="Benken K."/>
            <person name="Modeo L."/>
            <person name="Bandi C."/>
            <person name="Potekhin A."/>
            <person name="Sassera D."/>
            <person name="Petroni G."/>
        </authorList>
    </citation>
    <scope>NUCLEOTIDE SEQUENCE [LARGE SCALE GENOMIC DNA]</scope>
    <source>
        <strain evidence="6">CyL4-1</strain>
    </source>
</reference>
<dbReference type="Gene3D" id="3.30.230.10">
    <property type="match status" value="1"/>
</dbReference>
<keyword evidence="4" id="KW-0378">Hydrolase</keyword>
<proteinExistence type="predicted"/>